<sequence>MIGNFNAAILDHNSMKPSLTISYCPKCHWLLRAAYVAQEMLTTFEAELGAVTLKPSEISGEFALHVNEELLFDRKTNGGFMEIKELKQKLRDKICPEKSLGHSDR</sequence>
<organism evidence="2 3">
    <name type="scientific">Aquirufa aurantiipilula</name>
    <dbReference type="NCBI Taxonomy" id="2696561"/>
    <lineage>
        <taxon>Bacteria</taxon>
        <taxon>Pseudomonadati</taxon>
        <taxon>Bacteroidota</taxon>
        <taxon>Cytophagia</taxon>
        <taxon>Cytophagales</taxon>
        <taxon>Flectobacillaceae</taxon>
        <taxon>Aquirufa</taxon>
    </lineage>
</organism>
<dbReference type="InterPro" id="IPR036249">
    <property type="entry name" value="Thioredoxin-like_sf"/>
</dbReference>
<evidence type="ECO:0000256" key="1">
    <source>
        <dbReference type="ARBA" id="ARBA00023284"/>
    </source>
</evidence>
<dbReference type="SUPFAM" id="SSF52833">
    <property type="entry name" value="Thioredoxin-like"/>
    <property type="match status" value="1"/>
</dbReference>
<gene>
    <name evidence="2" type="ORF">PQG43_10595</name>
</gene>
<dbReference type="NCBIfam" id="TIGR02174">
    <property type="entry name" value="CXXU_selWTH"/>
    <property type="match status" value="1"/>
</dbReference>
<dbReference type="EMBL" id="JARJOW010000007">
    <property type="protein sequence ID" value="MDF5691314.1"/>
    <property type="molecule type" value="Genomic_DNA"/>
</dbReference>
<dbReference type="InterPro" id="IPR011893">
    <property type="entry name" value="Selenoprotein_Rdx-typ"/>
</dbReference>
<keyword evidence="3" id="KW-1185">Reference proteome</keyword>
<evidence type="ECO:0000313" key="2">
    <source>
        <dbReference type="EMBL" id="MDF5691314.1"/>
    </source>
</evidence>
<dbReference type="Pfam" id="PF10262">
    <property type="entry name" value="Rdx"/>
    <property type="match status" value="1"/>
</dbReference>
<accession>A0ABT6BLF7</accession>
<comment type="caution">
    <text evidence="2">The sequence shown here is derived from an EMBL/GenBank/DDBJ whole genome shotgun (WGS) entry which is preliminary data.</text>
</comment>
<proteinExistence type="predicted"/>
<protein>
    <submittedName>
        <fullName evidence="2">SelT/SelW/SelH family protein</fullName>
    </submittedName>
</protein>
<dbReference type="Proteomes" id="UP001321344">
    <property type="component" value="Unassembled WGS sequence"/>
</dbReference>
<evidence type="ECO:0000313" key="3">
    <source>
        <dbReference type="Proteomes" id="UP001321344"/>
    </source>
</evidence>
<reference evidence="2 3" key="1">
    <citation type="submission" date="2023-03" db="EMBL/GenBank/DDBJ databases">
        <title>Genome sequencing of Aquirufa.</title>
        <authorList>
            <person name="Pitt A."/>
            <person name="Hahn M.W."/>
        </authorList>
    </citation>
    <scope>NUCLEOTIDE SEQUENCE [LARGE SCALE GENOMIC DNA]</scope>
    <source>
        <strain evidence="2 3">WAEICH-18A</strain>
    </source>
</reference>
<keyword evidence="1" id="KW-0676">Redox-active center</keyword>
<dbReference type="PANTHER" id="PTHR36417">
    <property type="entry name" value="SELENOPROTEIN DOMAIN PROTEIN (AFU_ORTHOLOGUE AFUA_1G05220)"/>
    <property type="match status" value="1"/>
</dbReference>
<dbReference type="Gene3D" id="3.40.30.10">
    <property type="entry name" value="Glutaredoxin"/>
    <property type="match status" value="1"/>
</dbReference>
<dbReference type="RefSeq" id="WP_276344624.1">
    <property type="nucleotide sequence ID" value="NZ_JARJOW010000007.1"/>
</dbReference>
<name>A0ABT6BLF7_9BACT</name>
<dbReference type="PANTHER" id="PTHR36417:SF2">
    <property type="entry name" value="SELENOPROTEIN DOMAIN PROTEIN (AFU_ORTHOLOGUE AFUA_1G05220)"/>
    <property type="match status" value="1"/>
</dbReference>